<evidence type="ECO:0000313" key="2">
    <source>
        <dbReference type="Proteomes" id="UP000721442"/>
    </source>
</evidence>
<dbReference type="EMBL" id="JADINE010000041">
    <property type="protein sequence ID" value="MBO8407460.1"/>
    <property type="molecule type" value="Genomic_DNA"/>
</dbReference>
<protein>
    <submittedName>
        <fullName evidence="1">Uncharacterized protein</fullName>
    </submittedName>
</protein>
<sequence length="109" mass="12967">MKPNIVHQLITKTDYNRAQFAVRNAYSVRVKENMFSSCSMDEVANCAFHVIRNFENPDYTYKMLAPYMTRAQIDNLLKKSAPVWINTINRFFRARERYARRVYGTTKQM</sequence>
<comment type="caution">
    <text evidence="1">The sequence shown here is derived from an EMBL/GenBank/DDBJ whole genome shotgun (WGS) entry which is preliminary data.</text>
</comment>
<accession>A0A940IBI8</accession>
<gene>
    <name evidence="1" type="ORF">IAC77_03305</name>
</gene>
<proteinExistence type="predicted"/>
<dbReference type="AlphaFoldDB" id="A0A940IBI8"/>
<name>A0A940IBI8_9PROT</name>
<reference evidence="1" key="1">
    <citation type="submission" date="2020-10" db="EMBL/GenBank/DDBJ databases">
        <authorList>
            <person name="Gilroy R."/>
        </authorList>
    </citation>
    <scope>NUCLEOTIDE SEQUENCE</scope>
    <source>
        <strain evidence="1">B1-16210</strain>
    </source>
</reference>
<dbReference type="Proteomes" id="UP000721442">
    <property type="component" value="Unassembled WGS sequence"/>
</dbReference>
<organism evidence="1 2">
    <name type="scientific">Candidatus Enterousia excrementavium</name>
    <dbReference type="NCBI Taxonomy" id="2840789"/>
    <lineage>
        <taxon>Bacteria</taxon>
        <taxon>Pseudomonadati</taxon>
        <taxon>Pseudomonadota</taxon>
        <taxon>Alphaproteobacteria</taxon>
        <taxon>Candidatus Enterousia</taxon>
    </lineage>
</organism>
<reference evidence="1" key="2">
    <citation type="journal article" date="2021" name="PeerJ">
        <title>Extensive microbial diversity within the chicken gut microbiome revealed by metagenomics and culture.</title>
        <authorList>
            <person name="Gilroy R."/>
            <person name="Ravi A."/>
            <person name="Getino M."/>
            <person name="Pursley I."/>
            <person name="Horton D.L."/>
            <person name="Alikhan N.F."/>
            <person name="Baker D."/>
            <person name="Gharbi K."/>
            <person name="Hall N."/>
            <person name="Watson M."/>
            <person name="Adriaenssens E.M."/>
            <person name="Foster-Nyarko E."/>
            <person name="Jarju S."/>
            <person name="Secka A."/>
            <person name="Antonio M."/>
            <person name="Oren A."/>
            <person name="Chaudhuri R.R."/>
            <person name="La Ragione R."/>
            <person name="Hildebrand F."/>
            <person name="Pallen M.J."/>
        </authorList>
    </citation>
    <scope>NUCLEOTIDE SEQUENCE</scope>
    <source>
        <strain evidence="1">B1-16210</strain>
    </source>
</reference>
<evidence type="ECO:0000313" key="1">
    <source>
        <dbReference type="EMBL" id="MBO8407460.1"/>
    </source>
</evidence>